<evidence type="ECO:0008006" key="3">
    <source>
        <dbReference type="Google" id="ProtNLM"/>
    </source>
</evidence>
<dbReference type="AlphaFoldDB" id="A0A131YDI0"/>
<sequence length="91" mass="10488">MCCMLLLLQLAVRVRLIIFNVLQDKRHSQSSPKTVLDFKCQGDGMTVIMRTFMCLSQHLGSEMSHLHSTFLMCACWALTHWANKDQFCSLH</sequence>
<evidence type="ECO:0000256" key="1">
    <source>
        <dbReference type="SAM" id="SignalP"/>
    </source>
</evidence>
<protein>
    <recommendedName>
        <fullName evidence="3">Secreted protein</fullName>
    </recommendedName>
</protein>
<reference evidence="2" key="1">
    <citation type="journal article" date="2016" name="Ticks Tick Borne Dis.">
        <title>De novo assembly and annotation of the salivary gland transcriptome of Rhipicephalus appendiculatus male and female ticks during blood feeding.</title>
        <authorList>
            <person name="de Castro M.H."/>
            <person name="de Klerk D."/>
            <person name="Pienaar R."/>
            <person name="Latif A.A."/>
            <person name="Rees D.J."/>
            <person name="Mans B.J."/>
        </authorList>
    </citation>
    <scope>NUCLEOTIDE SEQUENCE</scope>
    <source>
        <tissue evidence="2">Salivary glands</tissue>
    </source>
</reference>
<accession>A0A131YDI0</accession>
<organism evidence="2">
    <name type="scientific">Rhipicephalus appendiculatus</name>
    <name type="common">Brown ear tick</name>
    <dbReference type="NCBI Taxonomy" id="34631"/>
    <lineage>
        <taxon>Eukaryota</taxon>
        <taxon>Metazoa</taxon>
        <taxon>Ecdysozoa</taxon>
        <taxon>Arthropoda</taxon>
        <taxon>Chelicerata</taxon>
        <taxon>Arachnida</taxon>
        <taxon>Acari</taxon>
        <taxon>Parasitiformes</taxon>
        <taxon>Ixodida</taxon>
        <taxon>Ixodoidea</taxon>
        <taxon>Ixodidae</taxon>
        <taxon>Rhipicephalinae</taxon>
        <taxon>Rhipicephalus</taxon>
        <taxon>Rhipicephalus</taxon>
    </lineage>
</organism>
<proteinExistence type="predicted"/>
<feature type="signal peptide" evidence="1">
    <location>
        <begin position="1"/>
        <end position="16"/>
    </location>
</feature>
<name>A0A131YDI0_RHIAP</name>
<keyword evidence="1" id="KW-0732">Signal</keyword>
<evidence type="ECO:0000313" key="2">
    <source>
        <dbReference type="EMBL" id="JAP76542.1"/>
    </source>
</evidence>
<feature type="chain" id="PRO_5007284671" description="Secreted protein" evidence="1">
    <location>
        <begin position="17"/>
        <end position="91"/>
    </location>
</feature>
<dbReference type="EMBL" id="GEDV01012015">
    <property type="protein sequence ID" value="JAP76542.1"/>
    <property type="molecule type" value="Transcribed_RNA"/>
</dbReference>